<evidence type="ECO:0000313" key="1">
    <source>
        <dbReference type="EMBL" id="MFC7255814.1"/>
    </source>
</evidence>
<organism evidence="1 2">
    <name type="scientific">Haloplanus litoreus</name>
    <dbReference type="NCBI Taxonomy" id="767515"/>
    <lineage>
        <taxon>Archaea</taxon>
        <taxon>Methanobacteriati</taxon>
        <taxon>Methanobacteriota</taxon>
        <taxon>Stenosarchaea group</taxon>
        <taxon>Halobacteria</taxon>
        <taxon>Halobacteriales</taxon>
        <taxon>Haloferacaceae</taxon>
        <taxon>Haloplanus</taxon>
    </lineage>
</organism>
<keyword evidence="2" id="KW-1185">Reference proteome</keyword>
<sequence>MAFTPPNRIKRLHIDSKNPENNTGLAFQNTRLYRNAGYSVGTDVKVVGVGGVLVLASKQVDDGQLLELMSILSASDGGGMGESVTTRVRSSGDNGMEITVTRPARSVGLLRNQKMQPRSFGRDSGLIILIPENVDTRPVEKAVSMVFDE</sequence>
<dbReference type="Proteomes" id="UP001596434">
    <property type="component" value="Unassembled WGS sequence"/>
</dbReference>
<evidence type="ECO:0000313" key="2">
    <source>
        <dbReference type="Proteomes" id="UP001596434"/>
    </source>
</evidence>
<dbReference type="GeneID" id="96954188"/>
<dbReference type="AlphaFoldDB" id="A0ABD5ZZ70"/>
<accession>A0ABD5ZZ70</accession>
<comment type="caution">
    <text evidence="1">The sequence shown here is derived from an EMBL/GenBank/DDBJ whole genome shotgun (WGS) entry which is preliminary data.</text>
</comment>
<proteinExistence type="predicted"/>
<protein>
    <submittedName>
        <fullName evidence="1">Uncharacterized protein</fullName>
    </submittedName>
</protein>
<reference evidence="1 2" key="1">
    <citation type="journal article" date="2019" name="Int. J. Syst. Evol. Microbiol.">
        <title>The Global Catalogue of Microorganisms (GCM) 10K type strain sequencing project: providing services to taxonomists for standard genome sequencing and annotation.</title>
        <authorList>
            <consortium name="The Broad Institute Genomics Platform"/>
            <consortium name="The Broad Institute Genome Sequencing Center for Infectious Disease"/>
            <person name="Wu L."/>
            <person name="Ma J."/>
        </authorList>
    </citation>
    <scope>NUCLEOTIDE SEQUENCE [LARGE SCALE GENOMIC DNA]</scope>
    <source>
        <strain evidence="1 2">GX21</strain>
    </source>
</reference>
<dbReference type="EMBL" id="JBHTAT010000001">
    <property type="protein sequence ID" value="MFC7255814.1"/>
    <property type="molecule type" value="Genomic_DNA"/>
</dbReference>
<gene>
    <name evidence="1" type="ORF">ACFQKE_11015</name>
</gene>
<name>A0ABD5ZZ70_9EURY</name>
<dbReference type="RefSeq" id="WP_379704120.1">
    <property type="nucleotide sequence ID" value="NZ_JBHTAT010000001.1"/>
</dbReference>